<name>A0A401ZG48_9CHLR</name>
<keyword evidence="3" id="KW-0479">Metal-binding</keyword>
<protein>
    <recommendedName>
        <fullName evidence="8">DUF83 domain-containing protein</fullName>
    </recommendedName>
</protein>
<proteinExistence type="predicted"/>
<keyword evidence="7" id="KW-0472">Membrane</keyword>
<dbReference type="GO" id="GO:0004518">
    <property type="term" value="F:nuclease activity"/>
    <property type="evidence" value="ECO:0007669"/>
    <property type="project" value="UniProtKB-KW"/>
</dbReference>
<accession>A0A401ZG48</accession>
<organism evidence="9 10">
    <name type="scientific">Dictyobacter aurantiacus</name>
    <dbReference type="NCBI Taxonomy" id="1936993"/>
    <lineage>
        <taxon>Bacteria</taxon>
        <taxon>Bacillati</taxon>
        <taxon>Chloroflexota</taxon>
        <taxon>Ktedonobacteria</taxon>
        <taxon>Ktedonobacterales</taxon>
        <taxon>Dictyobacteraceae</taxon>
        <taxon>Dictyobacter</taxon>
    </lineage>
</organism>
<keyword evidence="2" id="KW-0540">Nuclease</keyword>
<feature type="domain" description="DUF83" evidence="8">
    <location>
        <begin position="241"/>
        <end position="327"/>
    </location>
</feature>
<keyword evidence="10" id="KW-1185">Reference proteome</keyword>
<evidence type="ECO:0000259" key="8">
    <source>
        <dbReference type="Pfam" id="PF01930"/>
    </source>
</evidence>
<comment type="caution">
    <text evidence="9">The sequence shown here is derived from an EMBL/GenBank/DDBJ whole genome shotgun (WGS) entry which is preliminary data.</text>
</comment>
<dbReference type="EMBL" id="BIFQ01000001">
    <property type="protein sequence ID" value="GCE05668.1"/>
    <property type="molecule type" value="Genomic_DNA"/>
</dbReference>
<dbReference type="InterPro" id="IPR022765">
    <property type="entry name" value="Dna2/Cas4_DUF83"/>
</dbReference>
<keyword evidence="6" id="KW-0411">Iron-sulfur</keyword>
<evidence type="ECO:0000313" key="10">
    <source>
        <dbReference type="Proteomes" id="UP000287224"/>
    </source>
</evidence>
<keyword evidence="5" id="KW-0408">Iron</keyword>
<dbReference type="GO" id="GO:0046872">
    <property type="term" value="F:metal ion binding"/>
    <property type="evidence" value="ECO:0007669"/>
    <property type="project" value="UniProtKB-KW"/>
</dbReference>
<evidence type="ECO:0000256" key="5">
    <source>
        <dbReference type="ARBA" id="ARBA00023004"/>
    </source>
</evidence>
<evidence type="ECO:0000256" key="1">
    <source>
        <dbReference type="ARBA" id="ARBA00001966"/>
    </source>
</evidence>
<evidence type="ECO:0000256" key="2">
    <source>
        <dbReference type="ARBA" id="ARBA00022722"/>
    </source>
</evidence>
<evidence type="ECO:0000256" key="3">
    <source>
        <dbReference type="ARBA" id="ARBA00022723"/>
    </source>
</evidence>
<dbReference type="GO" id="GO:0016787">
    <property type="term" value="F:hydrolase activity"/>
    <property type="evidence" value="ECO:0007669"/>
    <property type="project" value="UniProtKB-KW"/>
</dbReference>
<dbReference type="InterPro" id="IPR051827">
    <property type="entry name" value="Cas4_exonuclease"/>
</dbReference>
<keyword evidence="7" id="KW-0812">Transmembrane</keyword>
<evidence type="ECO:0000256" key="6">
    <source>
        <dbReference type="ARBA" id="ARBA00023014"/>
    </source>
</evidence>
<sequence length="333" mass="38009">MQNSKQYNTLPLKRAYNATEIAQYEYCPLVWWHEQYDPAVHANNEELFAQMVEIEQEYGSQAPHVPDYQVIEQILVRRGAFEQEYQATRQLPEMDDEALEEEYDEAVGSHPKVRRLLSLALVMLSFGIVLVGLSLVTLFLKLFTATMFGEVIFVAGIALLIFSVACFALLFNERRVQREKLVREHHQALGLPFGELMYENVDGLGEPITSDEHSLHGKPAYIVKLPDNRLLPVDIKPVALNSMAPESHHALQVATYCLILEEYSEEPPTHGILRYTDREFPIEYTPALRKKVLRHLKQMELSSAEMPPALQKQKATKCRACIYQPICPVGQGK</sequence>
<dbReference type="PANTHER" id="PTHR36531">
    <property type="entry name" value="CRISPR-ASSOCIATED EXONUCLEASE CAS4"/>
    <property type="match status" value="1"/>
</dbReference>
<keyword evidence="4" id="KW-0378">Hydrolase</keyword>
<dbReference type="OrthoDB" id="160794at2"/>
<evidence type="ECO:0000256" key="7">
    <source>
        <dbReference type="SAM" id="Phobius"/>
    </source>
</evidence>
<comment type="cofactor">
    <cofactor evidence="1">
        <name>[4Fe-4S] cluster</name>
        <dbReference type="ChEBI" id="CHEBI:49883"/>
    </cofactor>
</comment>
<dbReference type="GO" id="GO:0051536">
    <property type="term" value="F:iron-sulfur cluster binding"/>
    <property type="evidence" value="ECO:0007669"/>
    <property type="project" value="UniProtKB-KW"/>
</dbReference>
<dbReference type="InterPro" id="IPR011604">
    <property type="entry name" value="PDDEXK-like_dom_sf"/>
</dbReference>
<feature type="transmembrane region" description="Helical" evidence="7">
    <location>
        <begin position="151"/>
        <end position="171"/>
    </location>
</feature>
<dbReference type="AlphaFoldDB" id="A0A401ZG48"/>
<dbReference type="RefSeq" id="WP_160145876.1">
    <property type="nucleotide sequence ID" value="NZ_BIFQ01000001.1"/>
</dbReference>
<dbReference type="PANTHER" id="PTHR36531:SF6">
    <property type="entry name" value="DNA REPLICATION ATP-DEPENDENT HELICASE_NUCLEASE DNA2"/>
    <property type="match status" value="1"/>
</dbReference>
<evidence type="ECO:0000313" key="9">
    <source>
        <dbReference type="EMBL" id="GCE05668.1"/>
    </source>
</evidence>
<dbReference type="Gene3D" id="3.90.320.10">
    <property type="match status" value="1"/>
</dbReference>
<keyword evidence="7" id="KW-1133">Transmembrane helix</keyword>
<gene>
    <name evidence="9" type="ORF">KDAU_29970</name>
</gene>
<feature type="transmembrane region" description="Helical" evidence="7">
    <location>
        <begin position="116"/>
        <end position="139"/>
    </location>
</feature>
<evidence type="ECO:0000256" key="4">
    <source>
        <dbReference type="ARBA" id="ARBA00022801"/>
    </source>
</evidence>
<reference evidence="10" key="1">
    <citation type="submission" date="2018-12" db="EMBL/GenBank/DDBJ databases">
        <title>Tengunoibacter tsumagoiensis gen. nov., sp. nov., Dictyobacter kobayashii sp. nov., D. alpinus sp. nov., and D. joshuensis sp. nov. and description of Dictyobacteraceae fam. nov. within the order Ktedonobacterales isolated from Tengu-no-mugimeshi.</title>
        <authorList>
            <person name="Wang C.M."/>
            <person name="Zheng Y."/>
            <person name="Sakai Y."/>
            <person name="Toyoda A."/>
            <person name="Minakuchi Y."/>
            <person name="Abe K."/>
            <person name="Yokota A."/>
            <person name="Yabe S."/>
        </authorList>
    </citation>
    <scope>NUCLEOTIDE SEQUENCE [LARGE SCALE GENOMIC DNA]</scope>
    <source>
        <strain evidence="10">S-27</strain>
    </source>
</reference>
<dbReference type="Proteomes" id="UP000287224">
    <property type="component" value="Unassembled WGS sequence"/>
</dbReference>
<dbReference type="Pfam" id="PF01930">
    <property type="entry name" value="Cas_Cas4"/>
    <property type="match status" value="1"/>
</dbReference>